<dbReference type="Proteomes" id="UP000253759">
    <property type="component" value="Unassembled WGS sequence"/>
</dbReference>
<gene>
    <name evidence="1" type="ORF">DVH29_05090</name>
</gene>
<proteinExistence type="predicted"/>
<accession>A0A369W4Q5</accession>
<reference evidence="2" key="1">
    <citation type="submission" date="2018-07" db="EMBL/GenBank/DDBJ databases">
        <authorList>
            <person name="Liu B.-T."/>
            <person name="Du Z."/>
        </authorList>
    </citation>
    <scope>NUCLEOTIDE SEQUENCE [LARGE SCALE GENOMIC DNA]</scope>
    <source>
        <strain evidence="2">XYN52</strain>
    </source>
</reference>
<dbReference type="OrthoDB" id="8442192at2"/>
<protein>
    <submittedName>
        <fullName evidence="1">Uncharacterized protein</fullName>
    </submittedName>
</protein>
<sequence>MSSASMEIRSVEVRHASAAVERRVRAWFETASRIGAVDGGRSVHLPHPEKRGVSLKIKGAGDRGGPIRFGTRLNNGPVAPRFDFDGRMMVDIASGHDNAFVGGASFQQTATEFRMAATFAELGIPVVPCVGYGRVATDAHVSWFSLHEWPRGHADIAADETDSYRLVNLRLSELMLDLAVNHGKIGYFWFARGPVQQDLAFDLHPFVQLDPLSASQLSWVMHLAYAYYIRCRACEVFPAKAGVRNLSPDIAAFPLRGLLADANHADYTDLRTRIIRPSKRLGGEQFSSSTLAAMLKASRVGSALLERCPESYTRWT</sequence>
<organism evidence="1 2">
    <name type="scientific">Pelagibacterium lacus</name>
    <dbReference type="NCBI Taxonomy" id="2282655"/>
    <lineage>
        <taxon>Bacteria</taxon>
        <taxon>Pseudomonadati</taxon>
        <taxon>Pseudomonadota</taxon>
        <taxon>Alphaproteobacteria</taxon>
        <taxon>Hyphomicrobiales</taxon>
        <taxon>Devosiaceae</taxon>
        <taxon>Pelagibacterium</taxon>
    </lineage>
</organism>
<comment type="caution">
    <text evidence="1">The sequence shown here is derived from an EMBL/GenBank/DDBJ whole genome shotgun (WGS) entry which is preliminary data.</text>
</comment>
<dbReference type="EMBL" id="QQNH01000005">
    <property type="protein sequence ID" value="RDE09538.1"/>
    <property type="molecule type" value="Genomic_DNA"/>
</dbReference>
<keyword evidence="2" id="KW-1185">Reference proteome</keyword>
<evidence type="ECO:0000313" key="1">
    <source>
        <dbReference type="EMBL" id="RDE09538.1"/>
    </source>
</evidence>
<dbReference type="RefSeq" id="WP_147276003.1">
    <property type="nucleotide sequence ID" value="NZ_QQNH01000005.1"/>
</dbReference>
<evidence type="ECO:0000313" key="2">
    <source>
        <dbReference type="Proteomes" id="UP000253759"/>
    </source>
</evidence>
<name>A0A369W4Q5_9HYPH</name>
<dbReference type="AlphaFoldDB" id="A0A369W4Q5"/>